<dbReference type="GO" id="GO:0000287">
    <property type="term" value="F:magnesium ion binding"/>
    <property type="evidence" value="ECO:0007669"/>
    <property type="project" value="InterPro"/>
</dbReference>
<dbReference type="KEGG" id="som:SOMG_01935"/>
<name>A0AAE9W6B7_9SCHI</name>
<keyword evidence="8" id="KW-1185">Reference proteome</keyword>
<evidence type="ECO:0000256" key="1">
    <source>
        <dbReference type="ARBA" id="ARBA00001946"/>
    </source>
</evidence>
<protein>
    <recommendedName>
        <fullName evidence="3">inorganic diphosphatase</fullName>
        <ecNumber evidence="3">3.6.1.1</ecNumber>
    </recommendedName>
</protein>
<comment type="similarity">
    <text evidence="2">Belongs to the PPase family.</text>
</comment>
<dbReference type="AlphaFoldDB" id="A0AAE9W6B7"/>
<dbReference type="EMBL" id="CP115611">
    <property type="protein sequence ID" value="WBW70860.1"/>
    <property type="molecule type" value="Genomic_DNA"/>
</dbReference>
<organism evidence="7 8">
    <name type="scientific">Schizosaccharomyces osmophilus</name>
    <dbReference type="NCBI Taxonomy" id="2545709"/>
    <lineage>
        <taxon>Eukaryota</taxon>
        <taxon>Fungi</taxon>
        <taxon>Dikarya</taxon>
        <taxon>Ascomycota</taxon>
        <taxon>Taphrinomycotina</taxon>
        <taxon>Schizosaccharomycetes</taxon>
        <taxon>Schizosaccharomycetales</taxon>
        <taxon>Schizosaccharomycetaceae</taxon>
        <taxon>Schizosaccharomyces</taxon>
    </lineage>
</organism>
<dbReference type="GeneID" id="80875417"/>
<evidence type="ECO:0000256" key="6">
    <source>
        <dbReference type="ARBA" id="ARBA00022842"/>
    </source>
</evidence>
<dbReference type="InterPro" id="IPR036649">
    <property type="entry name" value="Pyrophosphatase_sf"/>
</dbReference>
<dbReference type="PROSITE" id="PS00387">
    <property type="entry name" value="PPASE"/>
    <property type="match status" value="1"/>
</dbReference>
<dbReference type="Gene3D" id="3.90.80.10">
    <property type="entry name" value="Inorganic pyrophosphatase"/>
    <property type="match status" value="1"/>
</dbReference>
<evidence type="ECO:0000256" key="3">
    <source>
        <dbReference type="ARBA" id="ARBA00012146"/>
    </source>
</evidence>
<dbReference type="FunFam" id="3.90.80.10:FF:000007">
    <property type="entry name" value="Inorganic pyrophosphatase, mitochondrial"/>
    <property type="match status" value="1"/>
</dbReference>
<dbReference type="CDD" id="cd00412">
    <property type="entry name" value="pyrophosphatase"/>
    <property type="match status" value="1"/>
</dbReference>
<gene>
    <name evidence="7" type="ORF">SOMG_01935</name>
</gene>
<dbReference type="EC" id="3.6.1.1" evidence="3"/>
<evidence type="ECO:0000256" key="4">
    <source>
        <dbReference type="ARBA" id="ARBA00022723"/>
    </source>
</evidence>
<dbReference type="GO" id="GO:0004427">
    <property type="term" value="F:inorganic diphosphate phosphatase activity"/>
    <property type="evidence" value="ECO:0007669"/>
    <property type="project" value="UniProtKB-EC"/>
</dbReference>
<comment type="cofactor">
    <cofactor evidence="1">
        <name>Mg(2+)</name>
        <dbReference type="ChEBI" id="CHEBI:18420"/>
    </cofactor>
</comment>
<keyword evidence="4" id="KW-0479">Metal-binding</keyword>
<dbReference type="InterPro" id="IPR008162">
    <property type="entry name" value="Pyrophosphatase"/>
</dbReference>
<evidence type="ECO:0000256" key="5">
    <source>
        <dbReference type="ARBA" id="ARBA00022801"/>
    </source>
</evidence>
<accession>A0AAE9W6B7</accession>
<sequence length="284" mass="32356">MSSSRAITKFLTRYKGKLHTPDFRAYCYNKEKPVSFLHDIPLSSKEGTLNMVVEIPRWTQAKCEISNSIPFNPIVHDMKNDRIRYVQNCFPYHGYIWNYGAFPQTFEDPNKLDAHTNFKGDGDPIDVCEIGGAIGYLGQIKQVKVLGALALLDQNETDWKILTIDVNDPLANILNDIDDVKEFMPRLLTCTRDWFTVYKIPDGKSRNTFCLSGEFLPKSIATEIISECHTSWKTGSQRADHIHSFLANSEKATRITQDVGKMEESPLPKTSAFPSLGYYYQLPE</sequence>
<keyword evidence="5" id="KW-0378">Hydrolase</keyword>
<proteinExistence type="inferred from homology"/>
<dbReference type="Pfam" id="PF00719">
    <property type="entry name" value="Pyrophosphatase"/>
    <property type="match status" value="1"/>
</dbReference>
<dbReference type="Proteomes" id="UP001212411">
    <property type="component" value="Chromosome 1"/>
</dbReference>
<dbReference type="SUPFAM" id="SSF50324">
    <property type="entry name" value="Inorganic pyrophosphatase"/>
    <property type="match status" value="1"/>
</dbReference>
<evidence type="ECO:0000313" key="8">
    <source>
        <dbReference type="Proteomes" id="UP001212411"/>
    </source>
</evidence>
<dbReference type="RefSeq" id="XP_056035103.1">
    <property type="nucleotide sequence ID" value="XM_056180728.1"/>
</dbReference>
<evidence type="ECO:0000256" key="2">
    <source>
        <dbReference type="ARBA" id="ARBA00006220"/>
    </source>
</evidence>
<reference evidence="7 8" key="1">
    <citation type="journal article" date="2023" name="G3 (Bethesda)">
        <title>A high-quality reference genome for the fission yeast Schizosaccharomyces osmophilus.</title>
        <authorList>
            <person name="Jia G.S."/>
            <person name="Zhang W.C."/>
            <person name="Liang Y."/>
            <person name="Liu X.H."/>
            <person name="Rhind N."/>
            <person name="Pidoux A."/>
            <person name="Brysch-Herzberg M."/>
            <person name="Du L.L."/>
        </authorList>
    </citation>
    <scope>NUCLEOTIDE SEQUENCE [LARGE SCALE GENOMIC DNA]</scope>
    <source>
        <strain evidence="7 8">CBS 15793</strain>
    </source>
</reference>
<keyword evidence="6" id="KW-0460">Magnesium</keyword>
<dbReference type="GO" id="GO:0006796">
    <property type="term" value="P:phosphate-containing compound metabolic process"/>
    <property type="evidence" value="ECO:0007669"/>
    <property type="project" value="InterPro"/>
</dbReference>
<dbReference type="GO" id="GO:0005737">
    <property type="term" value="C:cytoplasm"/>
    <property type="evidence" value="ECO:0007669"/>
    <property type="project" value="InterPro"/>
</dbReference>
<evidence type="ECO:0000313" key="7">
    <source>
        <dbReference type="EMBL" id="WBW70860.1"/>
    </source>
</evidence>
<dbReference type="PANTHER" id="PTHR10286">
    <property type="entry name" value="INORGANIC PYROPHOSPHATASE"/>
    <property type="match status" value="1"/>
</dbReference>